<comment type="catalytic activity">
    <reaction evidence="1 10">
        <text>D-fructose 6-phosphate + L-glutamine = D-glucosamine 6-phosphate + L-glutamate</text>
        <dbReference type="Rhea" id="RHEA:13237"/>
        <dbReference type="ChEBI" id="CHEBI:29985"/>
        <dbReference type="ChEBI" id="CHEBI:58359"/>
        <dbReference type="ChEBI" id="CHEBI:58725"/>
        <dbReference type="ChEBI" id="CHEBI:61527"/>
        <dbReference type="EC" id="2.6.1.16"/>
    </reaction>
</comment>
<evidence type="ECO:0000259" key="12">
    <source>
        <dbReference type="PROSITE" id="PS51464"/>
    </source>
</evidence>
<dbReference type="RefSeq" id="WP_124087810.1">
    <property type="nucleotide sequence ID" value="NZ_UXAW01000087.1"/>
</dbReference>
<dbReference type="InterPro" id="IPR046348">
    <property type="entry name" value="SIS_dom_sf"/>
</dbReference>
<dbReference type="NCBIfam" id="NF001484">
    <property type="entry name" value="PRK00331.1"/>
    <property type="match status" value="1"/>
</dbReference>
<accession>A0A3P5XUI5</accession>
<evidence type="ECO:0000256" key="5">
    <source>
        <dbReference type="ARBA" id="ARBA00022490"/>
    </source>
</evidence>
<protein>
    <recommendedName>
        <fullName evidence="4 10">Glutamine--fructose-6-phosphate aminotransferase [isomerizing]</fullName>
        <ecNumber evidence="3 10">2.6.1.16</ecNumber>
    </recommendedName>
    <alternativeName>
        <fullName evidence="10">D-fructose-6-phosphate amidotransferase</fullName>
    </alternativeName>
    <alternativeName>
        <fullName evidence="10">GFAT</fullName>
    </alternativeName>
    <alternativeName>
        <fullName evidence="10">Glucosamine-6-phosphate synthase</fullName>
    </alternativeName>
    <alternativeName>
        <fullName evidence="10">Hexosephosphate aminotransferase</fullName>
    </alternativeName>
    <alternativeName>
        <fullName evidence="10">L-glutamine--D-fructose-6-phosphate amidotransferase</fullName>
    </alternativeName>
</protein>
<dbReference type="FunFam" id="3.40.50.10490:FF:000002">
    <property type="entry name" value="Glutamine--fructose-6-phosphate aminotransferase [isomerizing]"/>
    <property type="match status" value="1"/>
</dbReference>
<dbReference type="PANTHER" id="PTHR10937">
    <property type="entry name" value="GLUCOSAMINE--FRUCTOSE-6-PHOSPHATE AMINOTRANSFERASE, ISOMERIZING"/>
    <property type="match status" value="1"/>
</dbReference>
<evidence type="ECO:0000256" key="8">
    <source>
        <dbReference type="ARBA" id="ARBA00022737"/>
    </source>
</evidence>
<comment type="function">
    <text evidence="10">Catalyzes the first step in hexosamine metabolism, converting fructose-6P into glucosamine-6P using glutamine as a nitrogen source.</text>
</comment>
<dbReference type="GO" id="GO:0046349">
    <property type="term" value="P:amino sugar biosynthetic process"/>
    <property type="evidence" value="ECO:0007669"/>
    <property type="project" value="UniProtKB-ARBA"/>
</dbReference>
<dbReference type="Gene3D" id="3.40.50.10490">
    <property type="entry name" value="Glucose-6-phosphate isomerase like protein, domain 1"/>
    <property type="match status" value="2"/>
</dbReference>
<feature type="active site" description="For Fru-6P isomerization activity" evidence="10">
    <location>
        <position position="602"/>
    </location>
</feature>
<name>A0A3P5XUI5_9RHOB</name>
<evidence type="ECO:0000256" key="1">
    <source>
        <dbReference type="ARBA" id="ARBA00001031"/>
    </source>
</evidence>
<dbReference type="GO" id="GO:0006047">
    <property type="term" value="P:UDP-N-acetylglucosamine metabolic process"/>
    <property type="evidence" value="ECO:0007669"/>
    <property type="project" value="TreeGrafter"/>
</dbReference>
<dbReference type="AlphaFoldDB" id="A0A3P5XUI5"/>
<dbReference type="InterPro" id="IPR017932">
    <property type="entry name" value="GATase_2_dom"/>
</dbReference>
<dbReference type="EC" id="2.6.1.16" evidence="3 10"/>
<dbReference type="GO" id="GO:0004360">
    <property type="term" value="F:glutamine-fructose-6-phosphate transaminase (isomerizing) activity"/>
    <property type="evidence" value="ECO:0007669"/>
    <property type="project" value="UniProtKB-UniRule"/>
</dbReference>
<dbReference type="Gene3D" id="3.60.20.10">
    <property type="entry name" value="Glutamine Phosphoribosylpyrophosphate, subunit 1, domain 1"/>
    <property type="match status" value="1"/>
</dbReference>
<feature type="domain" description="Glutamine amidotransferase type-2" evidence="11">
    <location>
        <begin position="2"/>
        <end position="217"/>
    </location>
</feature>
<dbReference type="NCBIfam" id="TIGR01135">
    <property type="entry name" value="glmS"/>
    <property type="match status" value="1"/>
</dbReference>
<dbReference type="FunFam" id="3.60.20.10:FF:000006">
    <property type="entry name" value="Glutamine--fructose-6-phosphate aminotransferase [isomerizing]"/>
    <property type="match status" value="1"/>
</dbReference>
<dbReference type="CDD" id="cd00714">
    <property type="entry name" value="GFAT"/>
    <property type="match status" value="1"/>
</dbReference>
<evidence type="ECO:0000256" key="10">
    <source>
        <dbReference type="HAMAP-Rule" id="MF_00164"/>
    </source>
</evidence>
<gene>
    <name evidence="13" type="primary">nodM</name>
    <name evidence="10" type="synonym">glmS</name>
    <name evidence="13" type="ORF">XINFAN_03092</name>
</gene>
<feature type="domain" description="SIS" evidence="12">
    <location>
        <begin position="455"/>
        <end position="597"/>
    </location>
</feature>
<evidence type="ECO:0000256" key="6">
    <source>
        <dbReference type="ARBA" id="ARBA00022576"/>
    </source>
</evidence>
<dbReference type="SUPFAM" id="SSF53697">
    <property type="entry name" value="SIS domain"/>
    <property type="match status" value="1"/>
</dbReference>
<organism evidence="13 14">
    <name type="scientific">Pseudogemmobacter humi</name>
    <dbReference type="NCBI Taxonomy" id="2483812"/>
    <lineage>
        <taxon>Bacteria</taxon>
        <taxon>Pseudomonadati</taxon>
        <taxon>Pseudomonadota</taxon>
        <taxon>Alphaproteobacteria</taxon>
        <taxon>Rhodobacterales</taxon>
        <taxon>Paracoccaceae</taxon>
        <taxon>Pseudogemmobacter</taxon>
    </lineage>
</organism>
<dbReference type="SUPFAM" id="SSF56235">
    <property type="entry name" value="N-terminal nucleophile aminohydrolases (Ntn hydrolases)"/>
    <property type="match status" value="1"/>
</dbReference>
<dbReference type="Proteomes" id="UP000277498">
    <property type="component" value="Unassembled WGS sequence"/>
</dbReference>
<dbReference type="FunFam" id="3.40.50.10490:FF:000001">
    <property type="entry name" value="Glutamine--fructose-6-phosphate aminotransferase [isomerizing]"/>
    <property type="match status" value="1"/>
</dbReference>
<keyword evidence="14" id="KW-1185">Reference proteome</keyword>
<keyword evidence="5 10" id="KW-0963">Cytoplasm</keyword>
<dbReference type="Pfam" id="PF13522">
    <property type="entry name" value="GATase_6"/>
    <property type="match status" value="1"/>
</dbReference>
<comment type="subunit">
    <text evidence="10">Homodimer.</text>
</comment>
<evidence type="ECO:0000259" key="11">
    <source>
        <dbReference type="PROSITE" id="PS51278"/>
    </source>
</evidence>
<dbReference type="GO" id="GO:0006487">
    <property type="term" value="P:protein N-linked glycosylation"/>
    <property type="evidence" value="ECO:0007669"/>
    <property type="project" value="TreeGrafter"/>
</dbReference>
<keyword evidence="7 10" id="KW-0808">Transferase</keyword>
<feature type="active site" description="Nucleophile; for GATase activity" evidence="10">
    <location>
        <position position="2"/>
    </location>
</feature>
<dbReference type="InterPro" id="IPR029055">
    <property type="entry name" value="Ntn_hydrolases_N"/>
</dbReference>
<evidence type="ECO:0000256" key="4">
    <source>
        <dbReference type="ARBA" id="ARBA00016090"/>
    </source>
</evidence>
<dbReference type="PROSITE" id="PS51278">
    <property type="entry name" value="GATASE_TYPE_2"/>
    <property type="match status" value="1"/>
</dbReference>
<evidence type="ECO:0000256" key="2">
    <source>
        <dbReference type="ARBA" id="ARBA00004496"/>
    </source>
</evidence>
<evidence type="ECO:0000313" key="14">
    <source>
        <dbReference type="Proteomes" id="UP000277498"/>
    </source>
</evidence>
<sequence length="607" mass="64538">MCGIIGVLGNHEAAPLLVEGLKRLEYRGYDSAGIATVNAGRLDRRRAVGKLVNLSDLLVHEPLAGKSGIGHTRWATHGAATVTNAHPHRAGGVAVVHNGIIENFRALREDLAGDGYIQESQTDTETVALLVQRGLDRGLAPVESAREALSRLEGAFALCLLFEGEDDLMICARKGSPLAIGRGEGEMFVGSDAIALAPMTDRITYLEEGDWAILTRKGAEIYDAANRRANRIETRIQLDSARVEKAGYKHFMAKEIAEQPVVMADALRHYTGGSAAPSLNLPGGLDFTGIDRVVMVACGTASYATHVAKYWFERLAGLPAEIDVASEFRYREPVLSGRSMAIFVSQSGETADTLAALRYVKDKVAQVVAVVNVPTSSIARESDLALPILAGAEIGVASTKAFTCQLTVLALMALKAAADRGRIGAEEMAQRLESLRALPGLLNVALSLSETIAAVSNELAEASDILFLGRGAMYPLALEGALKLKEISYIHAEGYASGELKHGPIALIDANVPVIVMAPADPLFDKTVSNMQEVMARNGKVLLLSDATGVAEAGQGTWRSLILPAVDPAWAPILYAVPAQLLAYHTAIAKGTDVDQPRNLAKSVTVE</sequence>
<feature type="domain" description="SIS" evidence="12">
    <location>
        <begin position="275"/>
        <end position="422"/>
    </location>
</feature>
<evidence type="ECO:0000313" key="13">
    <source>
        <dbReference type="EMBL" id="VDC31720.1"/>
    </source>
</evidence>
<dbReference type="GO" id="GO:0097367">
    <property type="term" value="F:carbohydrate derivative binding"/>
    <property type="evidence" value="ECO:0007669"/>
    <property type="project" value="InterPro"/>
</dbReference>
<feature type="initiator methionine" description="Removed" evidence="10">
    <location>
        <position position="1"/>
    </location>
</feature>
<dbReference type="InterPro" id="IPR035466">
    <property type="entry name" value="GlmS/AgaS_SIS"/>
</dbReference>
<dbReference type="PROSITE" id="PS51464">
    <property type="entry name" value="SIS"/>
    <property type="match status" value="2"/>
</dbReference>
<dbReference type="GO" id="GO:0005975">
    <property type="term" value="P:carbohydrate metabolic process"/>
    <property type="evidence" value="ECO:0007669"/>
    <property type="project" value="UniProtKB-UniRule"/>
</dbReference>
<dbReference type="GO" id="GO:0006002">
    <property type="term" value="P:fructose 6-phosphate metabolic process"/>
    <property type="evidence" value="ECO:0007669"/>
    <property type="project" value="TreeGrafter"/>
</dbReference>
<dbReference type="InterPro" id="IPR047084">
    <property type="entry name" value="GFAT_N"/>
</dbReference>
<evidence type="ECO:0000256" key="7">
    <source>
        <dbReference type="ARBA" id="ARBA00022679"/>
    </source>
</evidence>
<keyword evidence="9" id="KW-0315">Glutamine amidotransferase</keyword>
<dbReference type="CDD" id="cd05008">
    <property type="entry name" value="SIS_GlmS_GlmD_1"/>
    <property type="match status" value="1"/>
</dbReference>
<dbReference type="PANTHER" id="PTHR10937:SF0">
    <property type="entry name" value="GLUTAMINE--FRUCTOSE-6-PHOSPHATE TRANSAMINASE (ISOMERIZING)"/>
    <property type="match status" value="1"/>
</dbReference>
<dbReference type="EMBL" id="UXAW01000087">
    <property type="protein sequence ID" value="VDC31720.1"/>
    <property type="molecule type" value="Genomic_DNA"/>
</dbReference>
<dbReference type="Pfam" id="PF01380">
    <property type="entry name" value="SIS"/>
    <property type="match status" value="2"/>
</dbReference>
<keyword evidence="8" id="KW-0677">Repeat</keyword>
<dbReference type="OrthoDB" id="9761808at2"/>
<comment type="subcellular location">
    <subcellularLocation>
        <location evidence="2 10">Cytoplasm</location>
    </subcellularLocation>
</comment>
<dbReference type="HAMAP" id="MF_00164">
    <property type="entry name" value="GlmS"/>
    <property type="match status" value="1"/>
</dbReference>
<keyword evidence="6 10" id="KW-0032">Aminotransferase</keyword>
<proteinExistence type="inferred from homology"/>
<reference evidence="13 14" key="1">
    <citation type="submission" date="2018-11" db="EMBL/GenBank/DDBJ databases">
        <authorList>
            <person name="Criscuolo A."/>
        </authorList>
    </citation>
    <scope>NUCLEOTIDE SEQUENCE [LARGE SCALE GENOMIC DNA]</scope>
    <source>
        <strain evidence="13">ACIP111625</strain>
    </source>
</reference>
<dbReference type="InterPro" id="IPR001347">
    <property type="entry name" value="SIS_dom"/>
</dbReference>
<dbReference type="InterPro" id="IPR035490">
    <property type="entry name" value="GlmS/FrlB_SIS"/>
</dbReference>
<evidence type="ECO:0000256" key="9">
    <source>
        <dbReference type="ARBA" id="ARBA00022962"/>
    </source>
</evidence>
<evidence type="ECO:0000256" key="3">
    <source>
        <dbReference type="ARBA" id="ARBA00012916"/>
    </source>
</evidence>
<dbReference type="GO" id="GO:0005829">
    <property type="term" value="C:cytosol"/>
    <property type="evidence" value="ECO:0007669"/>
    <property type="project" value="TreeGrafter"/>
</dbReference>
<dbReference type="InterPro" id="IPR005855">
    <property type="entry name" value="GFAT"/>
</dbReference>
<dbReference type="CDD" id="cd05009">
    <property type="entry name" value="SIS_GlmS_GlmD_2"/>
    <property type="match status" value="1"/>
</dbReference>